<gene>
    <name evidence="2" type="ORF">FIESC28_11783</name>
</gene>
<dbReference type="EMBL" id="QKXC01000502">
    <property type="protein sequence ID" value="RBR03289.1"/>
    <property type="molecule type" value="Genomic_DNA"/>
</dbReference>
<evidence type="ECO:0000313" key="3">
    <source>
        <dbReference type="Proteomes" id="UP000253153"/>
    </source>
</evidence>
<reference evidence="2 3" key="1">
    <citation type="submission" date="2018-06" db="EMBL/GenBank/DDBJ databases">
        <title>Fusarium incarnatum-equiseti species complex species 28.</title>
        <authorList>
            <person name="Gardiner D.M."/>
        </authorList>
    </citation>
    <scope>NUCLEOTIDE SEQUENCE [LARGE SCALE GENOMIC DNA]</scope>
    <source>
        <strain evidence="2 3">FIESC_28</strain>
    </source>
</reference>
<dbReference type="OrthoDB" id="5364416at2759"/>
<name>A0A366QEE3_9HYPO</name>
<protein>
    <submittedName>
        <fullName evidence="2">Uncharacterized protein</fullName>
    </submittedName>
</protein>
<dbReference type="RefSeq" id="XP_031010049.1">
    <property type="nucleotide sequence ID" value="XM_031165892.1"/>
</dbReference>
<dbReference type="GeneID" id="42001188"/>
<accession>A0A366QEE3</accession>
<feature type="compositionally biased region" description="Polar residues" evidence="1">
    <location>
        <begin position="1"/>
        <end position="33"/>
    </location>
</feature>
<evidence type="ECO:0000256" key="1">
    <source>
        <dbReference type="SAM" id="MobiDB-lite"/>
    </source>
</evidence>
<dbReference type="Gene3D" id="3.90.1140.10">
    <property type="entry name" value="Cyclic phosphodiesterase"/>
    <property type="match status" value="1"/>
</dbReference>
<dbReference type="AlphaFoldDB" id="A0A366QEE3"/>
<keyword evidence="3" id="KW-1185">Reference proteome</keyword>
<feature type="region of interest" description="Disordered" evidence="1">
    <location>
        <begin position="220"/>
        <end position="244"/>
    </location>
</feature>
<comment type="caution">
    <text evidence="2">The sequence shown here is derived from an EMBL/GenBank/DDBJ whole genome shotgun (WGS) entry which is preliminary data.</text>
</comment>
<proteinExistence type="predicted"/>
<organism evidence="2 3">
    <name type="scientific">Fusarium coffeatum</name>
    <dbReference type="NCBI Taxonomy" id="231269"/>
    <lineage>
        <taxon>Eukaryota</taxon>
        <taxon>Fungi</taxon>
        <taxon>Dikarya</taxon>
        <taxon>Ascomycota</taxon>
        <taxon>Pezizomycotina</taxon>
        <taxon>Sordariomycetes</taxon>
        <taxon>Hypocreomycetidae</taxon>
        <taxon>Hypocreales</taxon>
        <taxon>Nectriaceae</taxon>
        <taxon>Fusarium</taxon>
        <taxon>Fusarium incarnatum-equiseti species complex</taxon>
    </lineage>
</organism>
<sequence>MTVTTVSSTHPIAQRGPLSQTQNAQLHQSSDLQYQRREAHIPKSSNENEPLYVLTLFTDKKHHGYMTALRRQWFPQHLLKVDAHVTLFHALPGSKLADMKQDISAVAAGTKKFPIVVDTKGVFEMGKGVGINVSTSGGGQYKPGRIRSELREKWQPFLSKQDSGKKWNAHYTIMNKQDDHEEIRKCLEYLNEGHANHAGTVEGLSLWLYDKGRWRPNEVWKFMDNPPKSADEKLDDGETKDQSQ</sequence>
<dbReference type="Pfam" id="PF13563">
    <property type="entry name" value="2_5_RNA_ligase2"/>
    <property type="match status" value="1"/>
</dbReference>
<feature type="region of interest" description="Disordered" evidence="1">
    <location>
        <begin position="1"/>
        <end position="45"/>
    </location>
</feature>
<evidence type="ECO:0000313" key="2">
    <source>
        <dbReference type="EMBL" id="RBR03289.1"/>
    </source>
</evidence>
<feature type="compositionally biased region" description="Basic and acidic residues" evidence="1">
    <location>
        <begin position="229"/>
        <end position="244"/>
    </location>
</feature>
<dbReference type="Proteomes" id="UP000253153">
    <property type="component" value="Unassembled WGS sequence"/>
</dbReference>